<sequence>LLVVSCQLAQSLTRANYTTRYHARGDTRPALHLCMVLRGTQSTRIGLTVLCKGAVSEKTADRSYPF</sequence>
<gene>
    <name evidence="1" type="ORF">GBAR_LOCUS6312</name>
</gene>
<keyword evidence="2" id="KW-1185">Reference proteome</keyword>
<feature type="non-terminal residue" evidence="1">
    <location>
        <position position="66"/>
    </location>
</feature>
<dbReference type="EMBL" id="CASHTH010000954">
    <property type="protein sequence ID" value="CAI8009385.1"/>
    <property type="molecule type" value="Genomic_DNA"/>
</dbReference>
<comment type="caution">
    <text evidence="1">The sequence shown here is derived from an EMBL/GenBank/DDBJ whole genome shotgun (WGS) entry which is preliminary data.</text>
</comment>
<proteinExistence type="predicted"/>
<dbReference type="AlphaFoldDB" id="A0AA35WC84"/>
<reference evidence="1" key="1">
    <citation type="submission" date="2023-03" db="EMBL/GenBank/DDBJ databases">
        <authorList>
            <person name="Steffen K."/>
            <person name="Cardenas P."/>
        </authorList>
    </citation>
    <scope>NUCLEOTIDE SEQUENCE</scope>
</reference>
<dbReference type="Proteomes" id="UP001174909">
    <property type="component" value="Unassembled WGS sequence"/>
</dbReference>
<organism evidence="1 2">
    <name type="scientific">Geodia barretti</name>
    <name type="common">Barrett's horny sponge</name>
    <dbReference type="NCBI Taxonomy" id="519541"/>
    <lineage>
        <taxon>Eukaryota</taxon>
        <taxon>Metazoa</taxon>
        <taxon>Porifera</taxon>
        <taxon>Demospongiae</taxon>
        <taxon>Heteroscleromorpha</taxon>
        <taxon>Tetractinellida</taxon>
        <taxon>Astrophorina</taxon>
        <taxon>Geodiidae</taxon>
        <taxon>Geodia</taxon>
    </lineage>
</organism>
<evidence type="ECO:0000313" key="2">
    <source>
        <dbReference type="Proteomes" id="UP001174909"/>
    </source>
</evidence>
<name>A0AA35WC84_GEOBA</name>
<evidence type="ECO:0000313" key="1">
    <source>
        <dbReference type="EMBL" id="CAI8009385.1"/>
    </source>
</evidence>
<accession>A0AA35WC84</accession>
<protein>
    <submittedName>
        <fullName evidence="1">Uncharacterized protein</fullName>
    </submittedName>
</protein>